<evidence type="ECO:0000313" key="2">
    <source>
        <dbReference type="EMBL" id="BAT90799.1"/>
    </source>
</evidence>
<protein>
    <submittedName>
        <fullName evidence="2">Uncharacterized protein</fullName>
    </submittedName>
</protein>
<evidence type="ECO:0000256" key="1">
    <source>
        <dbReference type="SAM" id="MobiDB-lite"/>
    </source>
</evidence>
<keyword evidence="3" id="KW-1185">Reference proteome</keyword>
<proteinExistence type="predicted"/>
<name>A0A0S3SD67_PHAAN</name>
<dbReference type="Proteomes" id="UP000291084">
    <property type="component" value="Chromosome 6"/>
</dbReference>
<accession>A0A0S3SD67</accession>
<sequence>MATTATSAQVFKDYKDTSNGNPEITRQEIQAAIAKAVELRALHAALMRGNSPANARFPSPSPASRPVSHFSAQDYPVFTPVEL</sequence>
<evidence type="ECO:0000313" key="3">
    <source>
        <dbReference type="Proteomes" id="UP000291084"/>
    </source>
</evidence>
<dbReference type="AlphaFoldDB" id="A0A0S3SD67"/>
<dbReference type="EMBL" id="AP015039">
    <property type="protein sequence ID" value="BAT90799.1"/>
    <property type="molecule type" value="Genomic_DNA"/>
</dbReference>
<organism evidence="2 3">
    <name type="scientific">Vigna angularis var. angularis</name>
    <dbReference type="NCBI Taxonomy" id="157739"/>
    <lineage>
        <taxon>Eukaryota</taxon>
        <taxon>Viridiplantae</taxon>
        <taxon>Streptophyta</taxon>
        <taxon>Embryophyta</taxon>
        <taxon>Tracheophyta</taxon>
        <taxon>Spermatophyta</taxon>
        <taxon>Magnoliopsida</taxon>
        <taxon>eudicotyledons</taxon>
        <taxon>Gunneridae</taxon>
        <taxon>Pentapetalae</taxon>
        <taxon>rosids</taxon>
        <taxon>fabids</taxon>
        <taxon>Fabales</taxon>
        <taxon>Fabaceae</taxon>
        <taxon>Papilionoideae</taxon>
        <taxon>50 kb inversion clade</taxon>
        <taxon>NPAAA clade</taxon>
        <taxon>indigoferoid/millettioid clade</taxon>
        <taxon>Phaseoleae</taxon>
        <taxon>Vigna</taxon>
    </lineage>
</organism>
<reference evidence="2 3" key="1">
    <citation type="journal article" date="2015" name="Sci. Rep.">
        <title>The power of single molecule real-time sequencing technology in the de novo assembly of a eukaryotic genome.</title>
        <authorList>
            <person name="Sakai H."/>
            <person name="Naito K."/>
            <person name="Ogiso-Tanaka E."/>
            <person name="Takahashi Y."/>
            <person name="Iseki K."/>
            <person name="Muto C."/>
            <person name="Satou K."/>
            <person name="Teruya K."/>
            <person name="Shiroma A."/>
            <person name="Shimoji M."/>
            <person name="Hirano T."/>
            <person name="Itoh T."/>
            <person name="Kaga A."/>
            <person name="Tomooka N."/>
        </authorList>
    </citation>
    <scope>NUCLEOTIDE SEQUENCE [LARGE SCALE GENOMIC DNA]</scope>
    <source>
        <strain evidence="3">cv. Shumari</strain>
    </source>
</reference>
<feature type="compositionally biased region" description="Low complexity" evidence="1">
    <location>
        <begin position="50"/>
        <end position="68"/>
    </location>
</feature>
<gene>
    <name evidence="2" type="primary">Vigan.06G208500</name>
    <name evidence="2" type="ORF">VIGAN_06208500</name>
</gene>
<feature type="region of interest" description="Disordered" evidence="1">
    <location>
        <begin position="1"/>
        <end position="22"/>
    </location>
</feature>
<feature type="region of interest" description="Disordered" evidence="1">
    <location>
        <begin position="50"/>
        <end position="70"/>
    </location>
</feature>